<dbReference type="InterPro" id="IPR043502">
    <property type="entry name" value="DNA/RNA_pol_sf"/>
</dbReference>
<sequence length="759" mass="86052">MHGHGYPELAKKINDKILKIVDEMWERVRAFIRGETATDTTEAIRSPRWEKSNGKASWSEGQNRSRNMGHRRGEGRNMGTCASYARKEGFTPLTKTPREILAMDNVNFSPPPPMVGTLEKRNMNKFCDYHQDRGHNTNDCYHLKKQIKEALASGRLAHLVKDIRQGGQKSMGSTKGKEKVINMVRSQGYRKRPYERVEHWMDNAITFLLVPQYLLMNCPLVVEAMIEFFRVRRLHVDGGEVSYPMGVIFLEVTMGECKRTRTVIMEFTVVKIPSLYNALLGRTRMRNLGAVASTIHSMMKFPTSNGIATISTTRETLRECRQIEEAQDQSRHARVTDPTPMQTSSEVANPKVSLALVETHSRRPGKEPMQLDDMEGRRQPNKGRKPPKSGTEEKIVNVNIFTWTPADMTGIPPNTDDKEGRREDGFPYGRGSLLLHENAFWSQECRGNISEAGRLRLPPYCLQEQVRGKPRKVWRRKDLRIHIPSDGDKGIPLKKKKLSWTCHHQRPLSRCNTLNKCTNKKDFRWTEAAEAAFLEMKKLVSELPTLTTPKKGETLMMYLAAANEAVRAETNYAPMEKLALALVHAARRLRRYFQAYPIKFITDSPIKQVLNNSGASGRLAKWAVELGAYGITYVPRVAVKGQVLADTPTEINATPERLYTDGASNNEGFGAGLILIAPDDVEYSYALCLNFSNSNNDVEYEALLAGLRITKEMQVKDIHAFVDSKLVASQMEGLYEAKGERIIKYQEKVLELVGAFNRF</sequence>
<keyword evidence="1" id="KW-0808">Transferase</keyword>
<dbReference type="PROSITE" id="PS50879">
    <property type="entry name" value="RNASE_H_1"/>
    <property type="match status" value="1"/>
</dbReference>
<dbReference type="PANTHER" id="PTHR48475:SF2">
    <property type="entry name" value="RIBONUCLEASE H"/>
    <property type="match status" value="1"/>
</dbReference>
<name>A0ABQ4WI10_9ASTR</name>
<dbReference type="InterPro" id="IPR012337">
    <property type="entry name" value="RNaseH-like_sf"/>
</dbReference>
<dbReference type="Proteomes" id="UP001151760">
    <property type="component" value="Unassembled WGS sequence"/>
</dbReference>
<feature type="compositionally biased region" description="Basic and acidic residues" evidence="7">
    <location>
        <begin position="324"/>
        <end position="335"/>
    </location>
</feature>
<keyword evidence="10" id="KW-1185">Reference proteome</keyword>
<evidence type="ECO:0000256" key="4">
    <source>
        <dbReference type="ARBA" id="ARBA00022759"/>
    </source>
</evidence>
<dbReference type="SUPFAM" id="SSF53098">
    <property type="entry name" value="Ribonuclease H-like"/>
    <property type="match status" value="1"/>
</dbReference>
<keyword evidence="3" id="KW-0540">Nuclease</keyword>
<feature type="domain" description="RNase H type-1" evidence="8">
    <location>
        <begin position="652"/>
        <end position="759"/>
    </location>
</feature>
<keyword evidence="6 9" id="KW-0695">RNA-directed DNA polymerase</keyword>
<dbReference type="Gene3D" id="3.30.420.10">
    <property type="entry name" value="Ribonuclease H-like superfamily/Ribonuclease H"/>
    <property type="match status" value="1"/>
</dbReference>
<dbReference type="EMBL" id="BQNB010008660">
    <property type="protein sequence ID" value="GJS52503.1"/>
    <property type="molecule type" value="Genomic_DNA"/>
</dbReference>
<organism evidence="9 10">
    <name type="scientific">Tanacetum coccineum</name>
    <dbReference type="NCBI Taxonomy" id="301880"/>
    <lineage>
        <taxon>Eukaryota</taxon>
        <taxon>Viridiplantae</taxon>
        <taxon>Streptophyta</taxon>
        <taxon>Embryophyta</taxon>
        <taxon>Tracheophyta</taxon>
        <taxon>Spermatophyta</taxon>
        <taxon>Magnoliopsida</taxon>
        <taxon>eudicotyledons</taxon>
        <taxon>Gunneridae</taxon>
        <taxon>Pentapetalae</taxon>
        <taxon>asterids</taxon>
        <taxon>campanulids</taxon>
        <taxon>Asterales</taxon>
        <taxon>Asteraceae</taxon>
        <taxon>Asteroideae</taxon>
        <taxon>Anthemideae</taxon>
        <taxon>Anthemidinae</taxon>
        <taxon>Tanacetum</taxon>
    </lineage>
</organism>
<dbReference type="CDD" id="cd09279">
    <property type="entry name" value="RNase_HI_like"/>
    <property type="match status" value="1"/>
</dbReference>
<evidence type="ECO:0000256" key="5">
    <source>
        <dbReference type="ARBA" id="ARBA00022801"/>
    </source>
</evidence>
<feature type="compositionally biased region" description="Polar residues" evidence="7">
    <location>
        <begin position="54"/>
        <end position="66"/>
    </location>
</feature>
<gene>
    <name evidence="9" type="ORF">Tco_0625865</name>
</gene>
<reference evidence="9" key="1">
    <citation type="journal article" date="2022" name="Int. J. Mol. Sci.">
        <title>Draft Genome of Tanacetum Coccineum: Genomic Comparison of Closely Related Tanacetum-Family Plants.</title>
        <authorList>
            <person name="Yamashiro T."/>
            <person name="Shiraishi A."/>
            <person name="Nakayama K."/>
            <person name="Satake H."/>
        </authorList>
    </citation>
    <scope>NUCLEOTIDE SEQUENCE</scope>
</reference>
<evidence type="ECO:0000313" key="9">
    <source>
        <dbReference type="EMBL" id="GJS52503.1"/>
    </source>
</evidence>
<reference evidence="9" key="2">
    <citation type="submission" date="2022-01" db="EMBL/GenBank/DDBJ databases">
        <authorList>
            <person name="Yamashiro T."/>
            <person name="Shiraishi A."/>
            <person name="Satake H."/>
            <person name="Nakayama K."/>
        </authorList>
    </citation>
    <scope>NUCLEOTIDE SEQUENCE</scope>
</reference>
<protein>
    <submittedName>
        <fullName evidence="9">Reverse transcriptase domain-containing protein</fullName>
    </submittedName>
</protein>
<dbReference type="InterPro" id="IPR036397">
    <property type="entry name" value="RNaseH_sf"/>
</dbReference>
<keyword evidence="5" id="KW-0378">Hydrolase</keyword>
<dbReference type="SUPFAM" id="SSF56672">
    <property type="entry name" value="DNA/RNA polymerases"/>
    <property type="match status" value="1"/>
</dbReference>
<keyword evidence="2" id="KW-0548">Nucleotidyltransferase</keyword>
<comment type="caution">
    <text evidence="9">The sequence shown here is derived from an EMBL/GenBank/DDBJ whole genome shotgun (WGS) entry which is preliminary data.</text>
</comment>
<evidence type="ECO:0000256" key="1">
    <source>
        <dbReference type="ARBA" id="ARBA00022679"/>
    </source>
</evidence>
<keyword evidence="4" id="KW-0255">Endonuclease</keyword>
<proteinExistence type="predicted"/>
<evidence type="ECO:0000313" key="10">
    <source>
        <dbReference type="Proteomes" id="UP001151760"/>
    </source>
</evidence>
<evidence type="ECO:0000256" key="6">
    <source>
        <dbReference type="ARBA" id="ARBA00022918"/>
    </source>
</evidence>
<evidence type="ECO:0000256" key="3">
    <source>
        <dbReference type="ARBA" id="ARBA00022722"/>
    </source>
</evidence>
<accession>A0ABQ4WI10</accession>
<dbReference type="Pfam" id="PF13456">
    <property type="entry name" value="RVT_3"/>
    <property type="match status" value="1"/>
</dbReference>
<evidence type="ECO:0000259" key="8">
    <source>
        <dbReference type="PROSITE" id="PS50879"/>
    </source>
</evidence>
<dbReference type="InterPro" id="IPR041373">
    <property type="entry name" value="RT_RNaseH"/>
</dbReference>
<dbReference type="Pfam" id="PF17917">
    <property type="entry name" value="RT_RNaseH"/>
    <property type="match status" value="1"/>
</dbReference>
<dbReference type="InterPro" id="IPR002156">
    <property type="entry name" value="RNaseH_domain"/>
</dbReference>
<dbReference type="PANTHER" id="PTHR48475">
    <property type="entry name" value="RIBONUCLEASE H"/>
    <property type="match status" value="1"/>
</dbReference>
<feature type="region of interest" description="Disordered" evidence="7">
    <location>
        <begin position="38"/>
        <end position="78"/>
    </location>
</feature>
<evidence type="ECO:0000256" key="7">
    <source>
        <dbReference type="SAM" id="MobiDB-lite"/>
    </source>
</evidence>
<feature type="region of interest" description="Disordered" evidence="7">
    <location>
        <begin position="324"/>
        <end position="392"/>
    </location>
</feature>
<dbReference type="GO" id="GO:0003964">
    <property type="term" value="F:RNA-directed DNA polymerase activity"/>
    <property type="evidence" value="ECO:0007669"/>
    <property type="project" value="UniProtKB-KW"/>
</dbReference>
<evidence type="ECO:0000256" key="2">
    <source>
        <dbReference type="ARBA" id="ARBA00022695"/>
    </source>
</evidence>